<feature type="active site" description="Charge relay system" evidence="1">
    <location>
        <position position="414"/>
    </location>
</feature>
<gene>
    <name evidence="5" type="ORF">IPV69_23205</name>
</gene>
<feature type="signal peptide" evidence="3">
    <location>
        <begin position="1"/>
        <end position="24"/>
    </location>
</feature>
<dbReference type="AlphaFoldDB" id="A0A7M2WUW5"/>
<proteinExistence type="predicted"/>
<dbReference type="PANTHER" id="PTHR40111">
    <property type="entry name" value="CEPHALOSPORIN-C DEACETYLASE"/>
    <property type="match status" value="1"/>
</dbReference>
<accession>A0A7M2WUW5</accession>
<feature type="binding site" evidence="2">
    <location>
        <position position="213"/>
    </location>
    <ligand>
        <name>substrate</name>
    </ligand>
</feature>
<evidence type="ECO:0000313" key="6">
    <source>
        <dbReference type="Proteomes" id="UP000593765"/>
    </source>
</evidence>
<sequence>MNMLKRVHWLALLVLLGSSSVGFAQTLTATPVKPSGVYAPGEAIEWRVEAKGNAATTAPATVNYHIKKGGLTVIKQGKLELKEGVATLSATLDEPGNLLVEFTLPGVMGPDKKPIRALAGAIVAPDKIQPSAPTPEDFDSFWAGQIKAMSAIPANPKLEAAAAKATKDGRPPFEYFKLTMDSINGTHLYGQLARPKKAGRFPALLLVQYAGVYGLPSSNVVRRAEDGWLCLNIMAHDLPFDKDEAFYKEQSNGPLKDYVRIGNEDRLTSYFLRMYLNCYRAAEYLAAREDWDGKTLVVMGTSQGGGQSFAAAGLHPKVTAMLANVPAGCDLTGDQAGRAPGWPNWPGQSWGRDKAKVVAASRYFCATNFARNIKCPVMVSAGLIDETCPPAGIAASVNATQGKKELIVLPLSNHHGTGNAQAAFYVKSEKWLWELLNGK</sequence>
<keyword evidence="3" id="KW-0732">Signal</keyword>
<feature type="active site" description="Nucleophile" evidence="1">
    <location>
        <position position="302"/>
    </location>
</feature>
<protein>
    <submittedName>
        <fullName evidence="5">Acetylxylan esterase</fullName>
    </submittedName>
</protein>
<evidence type="ECO:0000313" key="5">
    <source>
        <dbReference type="EMBL" id="QOV89094.1"/>
    </source>
</evidence>
<reference evidence="5 6" key="1">
    <citation type="submission" date="2020-10" db="EMBL/GenBank/DDBJ databases">
        <title>Wide distribution of Phycisphaera-like planctomycetes from WD2101 soil group in peatlands and genome analysis of the first cultivated representative.</title>
        <authorList>
            <person name="Dedysh S.N."/>
            <person name="Beletsky A.V."/>
            <person name="Ivanova A."/>
            <person name="Kulichevskaya I.S."/>
            <person name="Suzina N.E."/>
            <person name="Philippov D.A."/>
            <person name="Rakitin A.L."/>
            <person name="Mardanov A.V."/>
            <person name="Ravin N.V."/>
        </authorList>
    </citation>
    <scope>NUCLEOTIDE SEQUENCE [LARGE SCALE GENOMIC DNA]</scope>
    <source>
        <strain evidence="5 6">M1803</strain>
    </source>
</reference>
<evidence type="ECO:0000259" key="4">
    <source>
        <dbReference type="Pfam" id="PF05448"/>
    </source>
</evidence>
<dbReference type="InterPro" id="IPR008391">
    <property type="entry name" value="AXE1_dom"/>
</dbReference>
<dbReference type="SUPFAM" id="SSF53474">
    <property type="entry name" value="alpha/beta-Hydrolases"/>
    <property type="match status" value="1"/>
</dbReference>
<feature type="active site" description="Charge relay system" evidence="1">
    <location>
        <position position="385"/>
    </location>
</feature>
<evidence type="ECO:0000256" key="2">
    <source>
        <dbReference type="PIRSR" id="PIRSR639069-2"/>
    </source>
</evidence>
<keyword evidence="6" id="KW-1185">Reference proteome</keyword>
<evidence type="ECO:0000256" key="3">
    <source>
        <dbReference type="SAM" id="SignalP"/>
    </source>
</evidence>
<dbReference type="GO" id="GO:0052689">
    <property type="term" value="F:carboxylic ester hydrolase activity"/>
    <property type="evidence" value="ECO:0007669"/>
    <property type="project" value="TreeGrafter"/>
</dbReference>
<dbReference type="PANTHER" id="PTHR40111:SF1">
    <property type="entry name" value="CEPHALOSPORIN-C DEACETYLASE"/>
    <property type="match status" value="1"/>
</dbReference>
<feature type="domain" description="Acetyl xylan esterase" evidence="4">
    <location>
        <begin position="354"/>
        <end position="423"/>
    </location>
</feature>
<dbReference type="Gene3D" id="3.40.50.1820">
    <property type="entry name" value="alpha/beta hydrolase"/>
    <property type="match status" value="1"/>
</dbReference>
<dbReference type="Pfam" id="PF05448">
    <property type="entry name" value="AXE1"/>
    <property type="match status" value="2"/>
</dbReference>
<dbReference type="InterPro" id="IPR029058">
    <property type="entry name" value="AB_hydrolase_fold"/>
</dbReference>
<dbReference type="InterPro" id="IPR039069">
    <property type="entry name" value="CE7"/>
</dbReference>
<dbReference type="EMBL" id="CP063458">
    <property type="protein sequence ID" value="QOV89094.1"/>
    <property type="molecule type" value="Genomic_DNA"/>
</dbReference>
<organism evidence="5 6">
    <name type="scientific">Humisphaera borealis</name>
    <dbReference type="NCBI Taxonomy" id="2807512"/>
    <lineage>
        <taxon>Bacteria</taxon>
        <taxon>Pseudomonadati</taxon>
        <taxon>Planctomycetota</taxon>
        <taxon>Phycisphaerae</taxon>
        <taxon>Tepidisphaerales</taxon>
        <taxon>Tepidisphaeraceae</taxon>
        <taxon>Humisphaera</taxon>
    </lineage>
</organism>
<name>A0A7M2WUW5_9BACT</name>
<dbReference type="KEGG" id="hbs:IPV69_23205"/>
<feature type="domain" description="Acetyl xylan esterase" evidence="4">
    <location>
        <begin position="129"/>
        <end position="330"/>
    </location>
</feature>
<evidence type="ECO:0000256" key="1">
    <source>
        <dbReference type="PIRSR" id="PIRSR639069-1"/>
    </source>
</evidence>
<feature type="chain" id="PRO_5034630069" evidence="3">
    <location>
        <begin position="25"/>
        <end position="439"/>
    </location>
</feature>
<dbReference type="Proteomes" id="UP000593765">
    <property type="component" value="Chromosome"/>
</dbReference>
<dbReference type="GO" id="GO:0005976">
    <property type="term" value="P:polysaccharide metabolic process"/>
    <property type="evidence" value="ECO:0007669"/>
    <property type="project" value="TreeGrafter"/>
</dbReference>